<dbReference type="EMBL" id="PFFQ01000012">
    <property type="protein sequence ID" value="PIW18421.1"/>
    <property type="molecule type" value="Genomic_DNA"/>
</dbReference>
<gene>
    <name evidence="1" type="ORF">COW36_03785</name>
</gene>
<organism evidence="1 2">
    <name type="scientific">bacterium (Candidatus Blackallbacteria) CG17_big_fil_post_rev_8_21_14_2_50_48_46</name>
    <dbReference type="NCBI Taxonomy" id="2014261"/>
    <lineage>
        <taxon>Bacteria</taxon>
        <taxon>Candidatus Blackallbacteria</taxon>
    </lineage>
</organism>
<accession>A0A2M7G8Q1</accession>
<reference evidence="1 2" key="1">
    <citation type="submission" date="2017-09" db="EMBL/GenBank/DDBJ databases">
        <title>Depth-based differentiation of microbial function through sediment-hosted aquifers and enrichment of novel symbionts in the deep terrestrial subsurface.</title>
        <authorList>
            <person name="Probst A.J."/>
            <person name="Ladd B."/>
            <person name="Jarett J.K."/>
            <person name="Geller-Mcgrath D.E."/>
            <person name="Sieber C.M."/>
            <person name="Emerson J.B."/>
            <person name="Anantharaman K."/>
            <person name="Thomas B.C."/>
            <person name="Malmstrom R."/>
            <person name="Stieglmeier M."/>
            <person name="Klingl A."/>
            <person name="Woyke T."/>
            <person name="Ryan C.M."/>
            <person name="Banfield J.F."/>
        </authorList>
    </citation>
    <scope>NUCLEOTIDE SEQUENCE [LARGE SCALE GENOMIC DNA]</scope>
    <source>
        <strain evidence="1">CG17_big_fil_post_rev_8_21_14_2_50_48_46</strain>
    </source>
</reference>
<protein>
    <submittedName>
        <fullName evidence="1">Uncharacterized protein</fullName>
    </submittedName>
</protein>
<comment type="caution">
    <text evidence="1">The sequence shown here is derived from an EMBL/GenBank/DDBJ whole genome shotgun (WGS) entry which is preliminary data.</text>
</comment>
<sequence length="135" mass="15764">MSQISKNERHELEIEEVEKDKLSSRVRKVRSQGKPLENFEQVVEKAQEIARKVSYLDEDLRLVEQDQAHEVVTLRSDEPQTAPGELEYYQVEVSKDGATQLERKRYKSEETETENVDFVISEKNLERLGKDLKGK</sequence>
<dbReference type="AlphaFoldDB" id="A0A2M7G8Q1"/>
<proteinExistence type="predicted"/>
<evidence type="ECO:0000313" key="2">
    <source>
        <dbReference type="Proteomes" id="UP000231019"/>
    </source>
</evidence>
<name>A0A2M7G8Q1_9BACT</name>
<evidence type="ECO:0000313" key="1">
    <source>
        <dbReference type="EMBL" id="PIW18421.1"/>
    </source>
</evidence>
<dbReference type="Proteomes" id="UP000231019">
    <property type="component" value="Unassembled WGS sequence"/>
</dbReference>